<gene>
    <name evidence="8" type="ORF">GpartN1_g7658.t1</name>
</gene>
<evidence type="ECO:0000256" key="4">
    <source>
        <dbReference type="ARBA" id="ARBA00022692"/>
    </source>
</evidence>
<keyword evidence="6 7" id="KW-0472">Membrane</keyword>
<dbReference type="Proteomes" id="UP001061958">
    <property type="component" value="Unassembled WGS sequence"/>
</dbReference>
<evidence type="ECO:0000313" key="9">
    <source>
        <dbReference type="Proteomes" id="UP001061958"/>
    </source>
</evidence>
<evidence type="ECO:0000256" key="3">
    <source>
        <dbReference type="ARBA" id="ARBA00020822"/>
    </source>
</evidence>
<dbReference type="OrthoDB" id="6745403at2759"/>
<feature type="transmembrane region" description="Helical" evidence="7">
    <location>
        <begin position="123"/>
        <end position="142"/>
    </location>
</feature>
<evidence type="ECO:0000256" key="7">
    <source>
        <dbReference type="SAM" id="Phobius"/>
    </source>
</evidence>
<reference evidence="8" key="2">
    <citation type="submission" date="2022-01" db="EMBL/GenBank/DDBJ databases">
        <authorList>
            <person name="Hirooka S."/>
            <person name="Miyagishima S.Y."/>
        </authorList>
    </citation>
    <scope>NUCLEOTIDE SEQUENCE</scope>
    <source>
        <strain evidence="8">NBRC 102759</strain>
    </source>
</reference>
<dbReference type="GO" id="GO:0034975">
    <property type="term" value="P:protein folding in endoplasmic reticulum"/>
    <property type="evidence" value="ECO:0007669"/>
    <property type="project" value="TreeGrafter"/>
</dbReference>
<comment type="subcellular location">
    <subcellularLocation>
        <location evidence="1">Membrane</location>
        <topology evidence="1">Multi-pass membrane protein</topology>
    </subcellularLocation>
</comment>
<feature type="transmembrane region" description="Helical" evidence="7">
    <location>
        <begin position="6"/>
        <end position="27"/>
    </location>
</feature>
<dbReference type="AlphaFoldDB" id="A0A9C7Q841"/>
<feature type="transmembrane region" description="Helical" evidence="7">
    <location>
        <begin position="162"/>
        <end position="184"/>
    </location>
</feature>
<evidence type="ECO:0000256" key="2">
    <source>
        <dbReference type="ARBA" id="ARBA00005376"/>
    </source>
</evidence>
<name>A0A9C7Q841_9RHOD</name>
<dbReference type="EMBL" id="BQMJ01000076">
    <property type="protein sequence ID" value="GJQ15867.1"/>
    <property type="molecule type" value="Genomic_DNA"/>
</dbReference>
<keyword evidence="4 7" id="KW-0812">Transmembrane</keyword>
<evidence type="ECO:0000256" key="6">
    <source>
        <dbReference type="ARBA" id="ARBA00023136"/>
    </source>
</evidence>
<organism evidence="8 9">
    <name type="scientific">Galdieria partita</name>
    <dbReference type="NCBI Taxonomy" id="83374"/>
    <lineage>
        <taxon>Eukaryota</taxon>
        <taxon>Rhodophyta</taxon>
        <taxon>Bangiophyceae</taxon>
        <taxon>Galdieriales</taxon>
        <taxon>Galdieriaceae</taxon>
        <taxon>Galdieria</taxon>
    </lineage>
</organism>
<dbReference type="InterPro" id="IPR008568">
    <property type="entry name" value="EMC3"/>
</dbReference>
<accession>A0A9C7Q841</accession>
<evidence type="ECO:0000256" key="5">
    <source>
        <dbReference type="ARBA" id="ARBA00022989"/>
    </source>
</evidence>
<dbReference type="PANTHER" id="PTHR13116:SF5">
    <property type="entry name" value="ER MEMBRANE PROTEIN COMPLEX SUBUNIT 3"/>
    <property type="match status" value="1"/>
</dbReference>
<dbReference type="PANTHER" id="PTHR13116">
    <property type="entry name" value="ER MEMBRANE PROTEIN COMPLEX SUBUNIT 3"/>
    <property type="match status" value="1"/>
</dbReference>
<keyword evidence="9" id="KW-1185">Reference proteome</keyword>
<dbReference type="SMART" id="SM01415">
    <property type="entry name" value="DUF106"/>
    <property type="match status" value="1"/>
</dbReference>
<comment type="similarity">
    <text evidence="2">Belongs to the EMC3 family.</text>
</comment>
<proteinExistence type="inferred from homology"/>
<dbReference type="GO" id="GO:0072546">
    <property type="term" value="C:EMC complex"/>
    <property type="evidence" value="ECO:0007669"/>
    <property type="project" value="TreeGrafter"/>
</dbReference>
<evidence type="ECO:0000256" key="1">
    <source>
        <dbReference type="ARBA" id="ARBA00004141"/>
    </source>
</evidence>
<keyword evidence="5 7" id="KW-1133">Transmembrane helix</keyword>
<comment type="caution">
    <text evidence="8">The sequence shown here is derived from an EMBL/GenBank/DDBJ whole genome shotgun (WGS) entry which is preliminary data.</text>
</comment>
<protein>
    <recommendedName>
        <fullName evidence="3">ER membrane protein complex subunit 3</fullName>
    </recommendedName>
</protein>
<sequence length="234" mass="26754">MELVLSGQILIGVLFSITLLSFITVAMRAPLLSLFQTQPAPSLSSIRMAHILKRSVVTRTNGGFVPKDSFLCRKHLFMNESRGLLQQDKEPSNKLTFMMKPHIIRKKVLENIANVGPQMALGAWIRMMFSGYIVCVLPFWVPERFRSMLQSGVEMVGDALDIRYVSGLSWYILNIFGLQSLLVLDEQVQNESPLIPDMQLEMLMKQERELWKGTDHDGKLENIEEELLREEESN</sequence>
<evidence type="ECO:0000313" key="8">
    <source>
        <dbReference type="EMBL" id="GJQ15867.1"/>
    </source>
</evidence>
<reference evidence="8" key="1">
    <citation type="journal article" date="2022" name="Proc. Natl. Acad. Sci. U.S.A.">
        <title>Life cycle and functional genomics of the unicellular red alga Galdieria for elucidating algal and plant evolution and industrial use.</title>
        <authorList>
            <person name="Hirooka S."/>
            <person name="Itabashi T."/>
            <person name="Ichinose T.M."/>
            <person name="Onuma R."/>
            <person name="Fujiwara T."/>
            <person name="Yamashita S."/>
            <person name="Jong L.W."/>
            <person name="Tomita R."/>
            <person name="Iwane A.H."/>
            <person name="Miyagishima S.Y."/>
        </authorList>
    </citation>
    <scope>NUCLEOTIDE SEQUENCE</scope>
    <source>
        <strain evidence="8">NBRC 102759</strain>
    </source>
</reference>
<dbReference type="Pfam" id="PF01956">
    <property type="entry name" value="EMC3_TMCO1"/>
    <property type="match status" value="1"/>
</dbReference>
<dbReference type="InterPro" id="IPR002809">
    <property type="entry name" value="EMC3/TMCO1"/>
</dbReference>